<dbReference type="PANTHER" id="PTHR47447:SF17">
    <property type="entry name" value="OS12G0638900 PROTEIN"/>
    <property type="match status" value="1"/>
</dbReference>
<gene>
    <name evidence="2" type="ORF">BDK51DRAFT_31275</name>
</gene>
<dbReference type="OrthoDB" id="2108908at2759"/>
<dbReference type="Proteomes" id="UP000269721">
    <property type="component" value="Unassembled WGS sequence"/>
</dbReference>
<evidence type="ECO:0000256" key="1">
    <source>
        <dbReference type="ARBA" id="ARBA00022737"/>
    </source>
</evidence>
<dbReference type="EMBL" id="KZ997237">
    <property type="protein sequence ID" value="RKO87684.1"/>
    <property type="molecule type" value="Genomic_DNA"/>
</dbReference>
<dbReference type="AlphaFoldDB" id="A0A4P9W5X6"/>
<dbReference type="InterPro" id="IPR011990">
    <property type="entry name" value="TPR-like_helical_dom_sf"/>
</dbReference>
<protein>
    <recommendedName>
        <fullName evidence="4">Pentacotripeptide-repeat region of PRORP domain-containing protein</fullName>
    </recommendedName>
</protein>
<name>A0A4P9W5X6_9FUNG</name>
<reference evidence="3" key="1">
    <citation type="journal article" date="2018" name="Nat. Microbiol.">
        <title>Leveraging single-cell genomics to expand the fungal tree of life.</title>
        <authorList>
            <person name="Ahrendt S.R."/>
            <person name="Quandt C.A."/>
            <person name="Ciobanu D."/>
            <person name="Clum A."/>
            <person name="Salamov A."/>
            <person name="Andreopoulos B."/>
            <person name="Cheng J.F."/>
            <person name="Woyke T."/>
            <person name="Pelin A."/>
            <person name="Henrissat B."/>
            <person name="Reynolds N.K."/>
            <person name="Benny G.L."/>
            <person name="Smith M.E."/>
            <person name="James T.Y."/>
            <person name="Grigoriev I.V."/>
        </authorList>
    </citation>
    <scope>NUCLEOTIDE SEQUENCE [LARGE SCALE GENOMIC DNA]</scope>
</reference>
<keyword evidence="3" id="KW-1185">Reference proteome</keyword>
<evidence type="ECO:0008006" key="4">
    <source>
        <dbReference type="Google" id="ProtNLM"/>
    </source>
</evidence>
<dbReference type="Gene3D" id="1.25.40.10">
    <property type="entry name" value="Tetratricopeptide repeat domain"/>
    <property type="match status" value="1"/>
</dbReference>
<evidence type="ECO:0000313" key="2">
    <source>
        <dbReference type="EMBL" id="RKO87684.1"/>
    </source>
</evidence>
<sequence>MYAELGRLFARYTNRPALCRALIDTDPVNPIWLRQLASAYSHTEFPRECEAVLRHLVSIGTPMDARDCLTILITWRKVYYKESCTRFDEMLDSGGVPDESHYEEMMLQDEDVPRGDELVSSMVSAGFPVDSETVEWLVRARDAVRNGDGAESIFEAWDSKGITLSVRVFYSVWNALANAGYPERVQAWADKMLARGYNPEPRLSSMLVRARIKADDLETADRATAKLPIDPDSALKVARRFIALVNPARALIALARIPPSDVSNETVAIAMWVCSRAIWPEAARQLKRPTPNAPGVKYITALTSRPRLPLSALVSSASAAPLLDVHGFHTDRSKTPSKIVPAMHVAWQSICA</sequence>
<accession>A0A4P9W5X6</accession>
<dbReference type="PANTHER" id="PTHR47447">
    <property type="entry name" value="OS03G0856100 PROTEIN"/>
    <property type="match status" value="1"/>
</dbReference>
<keyword evidence="1" id="KW-0677">Repeat</keyword>
<evidence type="ECO:0000313" key="3">
    <source>
        <dbReference type="Proteomes" id="UP000269721"/>
    </source>
</evidence>
<organism evidence="2 3">
    <name type="scientific">Blyttiomyces helicus</name>
    <dbReference type="NCBI Taxonomy" id="388810"/>
    <lineage>
        <taxon>Eukaryota</taxon>
        <taxon>Fungi</taxon>
        <taxon>Fungi incertae sedis</taxon>
        <taxon>Chytridiomycota</taxon>
        <taxon>Chytridiomycota incertae sedis</taxon>
        <taxon>Chytridiomycetes</taxon>
        <taxon>Chytridiomycetes incertae sedis</taxon>
        <taxon>Blyttiomyces</taxon>
    </lineage>
</organism>
<proteinExistence type="predicted"/>